<sequence>MTFIKKINTGFIISIFLYPVSALSDYLFTAPPRETPQKGEEIYKPIADYLSSSTGEKFIYKHPSNWTEYSRGIQKNEYDLVFDGPHFVSWRIEHTQHNVLSKLPQLHIWRVVTKNNNEDIRRLDDLVGKKICAPKSPNFGMLTIMSHYSNPAKEPVHVITKGWKDGFDSVVLGKCVAAIMPKTNHKKFDPLLEKTRSIHTHLPYPNQAFTASSSVPPHLQSKIRQQLLSNEGQAAMAKLRDRFARGANLVNAENEEYEGISMMLSRAENFKSAIK</sequence>
<dbReference type="Pfam" id="PF12974">
    <property type="entry name" value="Phosphonate-bd"/>
    <property type="match status" value="1"/>
</dbReference>
<protein>
    <submittedName>
        <fullName evidence="1">Uncharacterized protein</fullName>
    </submittedName>
</protein>
<dbReference type="SUPFAM" id="SSF53850">
    <property type="entry name" value="Periplasmic binding protein-like II"/>
    <property type="match status" value="1"/>
</dbReference>
<name>A0A3B0X4C8_9ZZZZ</name>
<gene>
    <name evidence="1" type="ORF">MNBD_GAMMA06-311</name>
</gene>
<reference evidence="1" key="1">
    <citation type="submission" date="2018-06" db="EMBL/GenBank/DDBJ databases">
        <authorList>
            <person name="Zhirakovskaya E."/>
        </authorList>
    </citation>
    <scope>NUCLEOTIDE SEQUENCE</scope>
</reference>
<proteinExistence type="predicted"/>
<accession>A0A3B0X4C8</accession>
<dbReference type="Gene3D" id="3.40.190.10">
    <property type="entry name" value="Periplasmic binding protein-like II"/>
    <property type="match status" value="2"/>
</dbReference>
<dbReference type="EMBL" id="UOFD01000032">
    <property type="protein sequence ID" value="VAW51546.1"/>
    <property type="molecule type" value="Genomic_DNA"/>
</dbReference>
<dbReference type="AlphaFoldDB" id="A0A3B0X4C8"/>
<organism evidence="1">
    <name type="scientific">hydrothermal vent metagenome</name>
    <dbReference type="NCBI Taxonomy" id="652676"/>
    <lineage>
        <taxon>unclassified sequences</taxon>
        <taxon>metagenomes</taxon>
        <taxon>ecological metagenomes</taxon>
    </lineage>
</organism>
<evidence type="ECO:0000313" key="1">
    <source>
        <dbReference type="EMBL" id="VAW51546.1"/>
    </source>
</evidence>